<dbReference type="Pfam" id="PF05698">
    <property type="entry name" value="Trigger_C"/>
    <property type="match status" value="1"/>
</dbReference>
<dbReference type="Gene3D" id="3.30.70.1050">
    <property type="entry name" value="Trigger factor ribosome-binding domain"/>
    <property type="match status" value="1"/>
</dbReference>
<proteinExistence type="predicted"/>
<dbReference type="InterPro" id="IPR008880">
    <property type="entry name" value="Trigger_fac_C"/>
</dbReference>
<accession>A0A0G0CAD4</accession>
<dbReference type="Proteomes" id="UP000033995">
    <property type="component" value="Unassembled WGS sequence"/>
</dbReference>
<sequence>MITSKFEKKEAGNVEIVYTIPADLIAQTKTIVVSEMAKDITLPGFRKGMAPLNKVESSISVDKLNEHILSHLLPTAFSESVKEHKFTPAIYPKFEALKIGQGSDWDIKAVTCELPKVILADYKQNLKSTTTDELIKELPKVVKLEIPKLLVDEEVNERLSQLLARIEKLGLQLEGYLRSVGKTVETLRDEYQKQSQDAIALELILNEVANSEKIDVSEKEVEEFVKTTGSDISKVDDEQKKMLQRVVMRRKALEKLTKKV</sequence>
<evidence type="ECO:0000256" key="2">
    <source>
        <dbReference type="ARBA" id="ARBA00023235"/>
    </source>
</evidence>
<dbReference type="GO" id="GO:0003755">
    <property type="term" value="F:peptidyl-prolyl cis-trans isomerase activity"/>
    <property type="evidence" value="ECO:0007669"/>
    <property type="project" value="UniProtKB-KW"/>
</dbReference>
<dbReference type="InterPro" id="IPR037041">
    <property type="entry name" value="Trigger_fac_C_sf"/>
</dbReference>
<dbReference type="GO" id="GO:0015031">
    <property type="term" value="P:protein transport"/>
    <property type="evidence" value="ECO:0007669"/>
    <property type="project" value="InterPro"/>
</dbReference>
<organism evidence="4 5">
    <name type="scientific">Candidatus Woesebacteria bacterium GW2011_GWA2_33_28</name>
    <dbReference type="NCBI Taxonomy" id="1618561"/>
    <lineage>
        <taxon>Bacteria</taxon>
        <taxon>Candidatus Woeseibacteriota</taxon>
    </lineage>
</organism>
<gene>
    <name evidence="4" type="ORF">UR38_C0002G0198</name>
</gene>
<evidence type="ECO:0000256" key="1">
    <source>
        <dbReference type="ARBA" id="ARBA00023110"/>
    </source>
</evidence>
<comment type="caution">
    <text evidence="4">The sequence shown here is derived from an EMBL/GenBank/DDBJ whole genome shotgun (WGS) entry which is preliminary data.</text>
</comment>
<reference evidence="4 5" key="1">
    <citation type="journal article" date="2015" name="Nature">
        <title>rRNA introns, odd ribosomes, and small enigmatic genomes across a large radiation of phyla.</title>
        <authorList>
            <person name="Brown C.T."/>
            <person name="Hug L.A."/>
            <person name="Thomas B.C."/>
            <person name="Sharon I."/>
            <person name="Castelle C.J."/>
            <person name="Singh A."/>
            <person name="Wilkins M.J."/>
            <person name="Williams K.H."/>
            <person name="Banfield J.F."/>
        </authorList>
    </citation>
    <scope>NUCLEOTIDE SEQUENCE [LARGE SCALE GENOMIC DNA]</scope>
</reference>
<protein>
    <submittedName>
        <fullName evidence="4">Trigger factor</fullName>
    </submittedName>
</protein>
<evidence type="ECO:0000313" key="5">
    <source>
        <dbReference type="Proteomes" id="UP000033995"/>
    </source>
</evidence>
<dbReference type="Gene3D" id="1.10.3120.10">
    <property type="entry name" value="Trigger factor, C-terminal domain"/>
    <property type="match status" value="1"/>
</dbReference>
<dbReference type="GO" id="GO:0006457">
    <property type="term" value="P:protein folding"/>
    <property type="evidence" value="ECO:0007669"/>
    <property type="project" value="InterPro"/>
</dbReference>
<dbReference type="SUPFAM" id="SSF109998">
    <property type="entry name" value="Triger factor/SurA peptide-binding domain-like"/>
    <property type="match status" value="1"/>
</dbReference>
<evidence type="ECO:0000313" key="4">
    <source>
        <dbReference type="EMBL" id="KKP48095.1"/>
    </source>
</evidence>
<keyword evidence="2" id="KW-0413">Isomerase</keyword>
<evidence type="ECO:0000259" key="3">
    <source>
        <dbReference type="Pfam" id="PF05698"/>
    </source>
</evidence>
<name>A0A0G0CAD4_9BACT</name>
<dbReference type="EMBL" id="LBOZ01000002">
    <property type="protein sequence ID" value="KKP48095.1"/>
    <property type="molecule type" value="Genomic_DNA"/>
</dbReference>
<dbReference type="AlphaFoldDB" id="A0A0G0CAD4"/>
<keyword evidence="1" id="KW-0697">Rotamase</keyword>
<dbReference type="InterPro" id="IPR027304">
    <property type="entry name" value="Trigger_fact/SurA_dom_sf"/>
</dbReference>
<dbReference type="SUPFAM" id="SSF102735">
    <property type="entry name" value="Trigger factor ribosome-binding domain"/>
    <property type="match status" value="1"/>
</dbReference>
<dbReference type="InterPro" id="IPR036611">
    <property type="entry name" value="Trigger_fac_ribosome-bd_sf"/>
</dbReference>
<feature type="domain" description="Trigger factor C-terminal" evidence="3">
    <location>
        <begin position="114"/>
        <end position="256"/>
    </location>
</feature>